<proteinExistence type="predicted"/>
<organism evidence="1 2">
    <name type="scientific">Zingiber officinale</name>
    <name type="common">Ginger</name>
    <name type="synonym">Amomum zingiber</name>
    <dbReference type="NCBI Taxonomy" id="94328"/>
    <lineage>
        <taxon>Eukaryota</taxon>
        <taxon>Viridiplantae</taxon>
        <taxon>Streptophyta</taxon>
        <taxon>Embryophyta</taxon>
        <taxon>Tracheophyta</taxon>
        <taxon>Spermatophyta</taxon>
        <taxon>Magnoliopsida</taxon>
        <taxon>Liliopsida</taxon>
        <taxon>Zingiberales</taxon>
        <taxon>Zingiberaceae</taxon>
        <taxon>Zingiber</taxon>
    </lineage>
</organism>
<keyword evidence="2" id="KW-1185">Reference proteome</keyword>
<accession>A0A8J5IK07</accession>
<evidence type="ECO:0000313" key="1">
    <source>
        <dbReference type="EMBL" id="KAG6536465.1"/>
    </source>
</evidence>
<dbReference type="Proteomes" id="UP000734854">
    <property type="component" value="Unassembled WGS sequence"/>
</dbReference>
<comment type="caution">
    <text evidence="1">The sequence shown here is derived from an EMBL/GenBank/DDBJ whole genome shotgun (WGS) entry which is preliminary data.</text>
</comment>
<protein>
    <recommendedName>
        <fullName evidence="3">DUF4283 domain-containing protein</fullName>
    </recommendedName>
</protein>
<dbReference type="AlphaFoldDB" id="A0A8J5IK07"/>
<sequence>MDNMCLVGKEGDQRQLQEKDMLGEFQGDKLIKVDHAVGILKRSKAAKKVTYKDTCRKGRAQGKKDVVDATQGESLAQNFGNLILDDIGQGGSEVLVDMEEELRISKSFVELEEMESLNLGLLDVGFVGDKYTWTNNEIWKRLDRVLITSSWSNKEVVVKGMWTKHHNFLLVVRLNWMMPASGGGL</sequence>
<name>A0A8J5IK07_ZINOF</name>
<reference evidence="1 2" key="1">
    <citation type="submission" date="2020-08" db="EMBL/GenBank/DDBJ databases">
        <title>Plant Genome Project.</title>
        <authorList>
            <person name="Zhang R.-G."/>
        </authorList>
    </citation>
    <scope>NUCLEOTIDE SEQUENCE [LARGE SCALE GENOMIC DNA]</scope>
    <source>
        <tissue evidence="1">Rhizome</tissue>
    </source>
</reference>
<dbReference type="EMBL" id="JACMSC010000001">
    <property type="protein sequence ID" value="KAG6536465.1"/>
    <property type="molecule type" value="Genomic_DNA"/>
</dbReference>
<gene>
    <name evidence="1" type="ORF">ZIOFF_001521</name>
</gene>
<evidence type="ECO:0008006" key="3">
    <source>
        <dbReference type="Google" id="ProtNLM"/>
    </source>
</evidence>
<evidence type="ECO:0000313" key="2">
    <source>
        <dbReference type="Proteomes" id="UP000734854"/>
    </source>
</evidence>